<dbReference type="SMART" id="SM00382">
    <property type="entry name" value="AAA"/>
    <property type="match status" value="1"/>
</dbReference>
<name>A0A2M8PE27_9CHLR</name>
<reference evidence="5 6" key="1">
    <citation type="submission" date="2017-11" db="EMBL/GenBank/DDBJ databases">
        <title>Evolution of Phototrophy in the Chloroflexi Phylum Driven by Horizontal Gene Transfer.</title>
        <authorList>
            <person name="Ward L.M."/>
            <person name="Hemp J."/>
            <person name="Shih P.M."/>
            <person name="Mcglynn S.E."/>
            <person name="Fischer W."/>
        </authorList>
    </citation>
    <scope>NUCLEOTIDE SEQUENCE [LARGE SCALE GENOMIC DNA]</scope>
    <source>
        <strain evidence="5">JP3_13</strain>
    </source>
</reference>
<protein>
    <submittedName>
        <fullName evidence="5">Nitrate ABC transporter ATP-binding protein</fullName>
    </submittedName>
</protein>
<accession>A0A2M8PE27</accession>
<dbReference type="InterPro" id="IPR027417">
    <property type="entry name" value="P-loop_NTPase"/>
</dbReference>
<dbReference type="InterPro" id="IPR003593">
    <property type="entry name" value="AAA+_ATPase"/>
</dbReference>
<evidence type="ECO:0000256" key="3">
    <source>
        <dbReference type="ARBA" id="ARBA00022840"/>
    </source>
</evidence>
<keyword evidence="1" id="KW-0813">Transport</keyword>
<dbReference type="Pfam" id="PF00005">
    <property type="entry name" value="ABC_tran"/>
    <property type="match status" value="1"/>
</dbReference>
<dbReference type="CDD" id="cd03293">
    <property type="entry name" value="ABC_NrtD_SsuB_transporters"/>
    <property type="match status" value="1"/>
</dbReference>
<feature type="domain" description="ABC transporter" evidence="4">
    <location>
        <begin position="3"/>
        <end position="233"/>
    </location>
</feature>
<comment type="caution">
    <text evidence="5">The sequence shown here is derived from an EMBL/GenBank/DDBJ whole genome shotgun (WGS) entry which is preliminary data.</text>
</comment>
<evidence type="ECO:0000256" key="2">
    <source>
        <dbReference type="ARBA" id="ARBA00022741"/>
    </source>
</evidence>
<gene>
    <name evidence="5" type="ORF">CUN49_08695</name>
</gene>
<keyword evidence="3 5" id="KW-0067">ATP-binding</keyword>
<dbReference type="InterPro" id="IPR017871">
    <property type="entry name" value="ABC_transporter-like_CS"/>
</dbReference>
<evidence type="ECO:0000259" key="4">
    <source>
        <dbReference type="PROSITE" id="PS50893"/>
    </source>
</evidence>
<sequence>MYLSLQRVSKTFHGERPVQALAEVSFVIEQGEFVSLIGQSGSGKSTLCNLIAGLLTPDSGEIRLNGALINGQTGHVGYMPQRDLLMPWRTVLQNVTLGAEIARKPLEQARQRARALLPLFGLEGFADAYPRQLSGGMRQRAALLRTILMDRPLLLLDEPFGALDALTRREMQNWLMTVWAQLQPTVLFVTHDVREAALLSDRVLVLSARPGRLIADVPIHLARPRRESDEAFLRLQAQLLGSLAA</sequence>
<organism evidence="5 6">
    <name type="scientific">Candidatus Thermofonsia Clade 1 bacterium</name>
    <dbReference type="NCBI Taxonomy" id="2364210"/>
    <lineage>
        <taxon>Bacteria</taxon>
        <taxon>Bacillati</taxon>
        <taxon>Chloroflexota</taxon>
        <taxon>Candidatus Thermofontia</taxon>
        <taxon>Candidatus Thermofonsia Clade 1</taxon>
    </lineage>
</organism>
<dbReference type="PANTHER" id="PTHR42788">
    <property type="entry name" value="TAURINE IMPORT ATP-BINDING PROTEIN-RELATED"/>
    <property type="match status" value="1"/>
</dbReference>
<evidence type="ECO:0000313" key="5">
    <source>
        <dbReference type="EMBL" id="PJF35803.1"/>
    </source>
</evidence>
<dbReference type="GO" id="GO:0016887">
    <property type="term" value="F:ATP hydrolysis activity"/>
    <property type="evidence" value="ECO:0007669"/>
    <property type="project" value="InterPro"/>
</dbReference>
<dbReference type="SUPFAM" id="SSF52540">
    <property type="entry name" value="P-loop containing nucleoside triphosphate hydrolases"/>
    <property type="match status" value="1"/>
</dbReference>
<evidence type="ECO:0000256" key="1">
    <source>
        <dbReference type="ARBA" id="ARBA00022448"/>
    </source>
</evidence>
<dbReference type="AlphaFoldDB" id="A0A2M8PE27"/>
<dbReference type="PROSITE" id="PS00211">
    <property type="entry name" value="ABC_TRANSPORTER_1"/>
    <property type="match status" value="1"/>
</dbReference>
<dbReference type="Gene3D" id="3.40.50.300">
    <property type="entry name" value="P-loop containing nucleotide triphosphate hydrolases"/>
    <property type="match status" value="1"/>
</dbReference>
<dbReference type="Proteomes" id="UP000229681">
    <property type="component" value="Unassembled WGS sequence"/>
</dbReference>
<dbReference type="EMBL" id="PGTM01000109">
    <property type="protein sequence ID" value="PJF35803.1"/>
    <property type="molecule type" value="Genomic_DNA"/>
</dbReference>
<dbReference type="PROSITE" id="PS50893">
    <property type="entry name" value="ABC_TRANSPORTER_2"/>
    <property type="match status" value="1"/>
</dbReference>
<dbReference type="PANTHER" id="PTHR42788:SF2">
    <property type="entry name" value="ABC TRANSPORTER ATP-BINDING PROTEIN"/>
    <property type="match status" value="1"/>
</dbReference>
<dbReference type="GO" id="GO:0005524">
    <property type="term" value="F:ATP binding"/>
    <property type="evidence" value="ECO:0007669"/>
    <property type="project" value="UniProtKB-KW"/>
</dbReference>
<dbReference type="InterPro" id="IPR003439">
    <property type="entry name" value="ABC_transporter-like_ATP-bd"/>
</dbReference>
<evidence type="ECO:0000313" key="6">
    <source>
        <dbReference type="Proteomes" id="UP000229681"/>
    </source>
</evidence>
<proteinExistence type="predicted"/>
<dbReference type="InterPro" id="IPR050166">
    <property type="entry name" value="ABC_transporter_ATP-bind"/>
</dbReference>
<keyword evidence="2" id="KW-0547">Nucleotide-binding</keyword>